<proteinExistence type="predicted"/>
<evidence type="ECO:0000313" key="3">
    <source>
        <dbReference type="Proteomes" id="UP001501578"/>
    </source>
</evidence>
<evidence type="ECO:0000256" key="1">
    <source>
        <dbReference type="SAM" id="MobiDB-lite"/>
    </source>
</evidence>
<accession>A0ABP4BSK8</accession>
<feature type="region of interest" description="Disordered" evidence="1">
    <location>
        <begin position="73"/>
        <end position="103"/>
    </location>
</feature>
<sequence length="103" mass="11179">MGVSSKQMTFSLACAVVLSAVVPGVTGYLSARVESLEAAERKLHAMEMRLNERSARELRPVSYPVSYPAPCGITPRSPAQAQQPSAAFAPEYKAGKKRSQRLR</sequence>
<feature type="compositionally biased region" description="Low complexity" evidence="1">
    <location>
        <begin position="77"/>
        <end position="90"/>
    </location>
</feature>
<protein>
    <submittedName>
        <fullName evidence="2">Uncharacterized protein</fullName>
    </submittedName>
</protein>
<dbReference type="Proteomes" id="UP001501578">
    <property type="component" value="Unassembled WGS sequence"/>
</dbReference>
<name>A0ABP4BSK8_9ACTN</name>
<comment type="caution">
    <text evidence="2">The sequence shown here is derived from an EMBL/GenBank/DDBJ whole genome shotgun (WGS) entry which is preliminary data.</text>
</comment>
<evidence type="ECO:0000313" key="2">
    <source>
        <dbReference type="EMBL" id="GAA0954362.1"/>
    </source>
</evidence>
<dbReference type="EMBL" id="BAAAHQ010000065">
    <property type="protein sequence ID" value="GAA0954362.1"/>
    <property type="molecule type" value="Genomic_DNA"/>
</dbReference>
<gene>
    <name evidence="2" type="ORF">GCM10009560_78250</name>
</gene>
<dbReference type="RefSeq" id="WP_343955410.1">
    <property type="nucleotide sequence ID" value="NZ_BAAAHQ010000065.1"/>
</dbReference>
<reference evidence="3" key="1">
    <citation type="journal article" date="2019" name="Int. J. Syst. Evol. Microbiol.">
        <title>The Global Catalogue of Microorganisms (GCM) 10K type strain sequencing project: providing services to taxonomists for standard genome sequencing and annotation.</title>
        <authorList>
            <consortium name="The Broad Institute Genomics Platform"/>
            <consortium name="The Broad Institute Genome Sequencing Center for Infectious Disease"/>
            <person name="Wu L."/>
            <person name="Ma J."/>
        </authorList>
    </citation>
    <scope>NUCLEOTIDE SEQUENCE [LARGE SCALE GENOMIC DNA]</scope>
    <source>
        <strain evidence="3">JCM 11136</strain>
    </source>
</reference>
<keyword evidence="3" id="KW-1185">Reference proteome</keyword>
<organism evidence="2 3">
    <name type="scientific">Nonomuraea longicatena</name>
    <dbReference type="NCBI Taxonomy" id="83682"/>
    <lineage>
        <taxon>Bacteria</taxon>
        <taxon>Bacillati</taxon>
        <taxon>Actinomycetota</taxon>
        <taxon>Actinomycetes</taxon>
        <taxon>Streptosporangiales</taxon>
        <taxon>Streptosporangiaceae</taxon>
        <taxon>Nonomuraea</taxon>
    </lineage>
</organism>